<dbReference type="Proteomes" id="UP000006038">
    <property type="component" value="Chromosome 5"/>
</dbReference>
<proteinExistence type="predicted"/>
<evidence type="ECO:0000313" key="1">
    <source>
        <dbReference type="EnsemblPlants" id="OB05G20150.1"/>
    </source>
</evidence>
<name>J3M5Z1_ORYBR</name>
<keyword evidence="2" id="KW-1185">Reference proteome</keyword>
<sequence>VGGLAEEGVDAGGDDDGLDLSLLAGGTRVDAVAGHLVDGEGLAGERRLIDLERVALHQPRVRRDDVAELDADDVSRHQDRRVLLRPLPVPQQ</sequence>
<dbReference type="EnsemblPlants" id="OB05G20150.1">
    <property type="protein sequence ID" value="OB05G20150.1"/>
    <property type="gene ID" value="OB05G20150"/>
</dbReference>
<protein>
    <submittedName>
        <fullName evidence="1">Uncharacterized protein</fullName>
    </submittedName>
</protein>
<reference evidence="1" key="2">
    <citation type="submission" date="2013-04" db="UniProtKB">
        <authorList>
            <consortium name="EnsemblPlants"/>
        </authorList>
    </citation>
    <scope>IDENTIFICATION</scope>
</reference>
<dbReference type="HOGENOM" id="CLU_2419532_0_0_1"/>
<dbReference type="AlphaFoldDB" id="J3M5Z1"/>
<dbReference type="Gramene" id="OB05G20150.1">
    <property type="protein sequence ID" value="OB05G20150.1"/>
    <property type="gene ID" value="OB05G20150"/>
</dbReference>
<reference evidence="1" key="1">
    <citation type="journal article" date="2013" name="Nat. Commun.">
        <title>Whole-genome sequencing of Oryza brachyantha reveals mechanisms underlying Oryza genome evolution.</title>
        <authorList>
            <person name="Chen J."/>
            <person name="Huang Q."/>
            <person name="Gao D."/>
            <person name="Wang J."/>
            <person name="Lang Y."/>
            <person name="Liu T."/>
            <person name="Li B."/>
            <person name="Bai Z."/>
            <person name="Luis Goicoechea J."/>
            <person name="Liang C."/>
            <person name="Chen C."/>
            <person name="Zhang W."/>
            <person name="Sun S."/>
            <person name="Liao Y."/>
            <person name="Zhang X."/>
            <person name="Yang L."/>
            <person name="Song C."/>
            <person name="Wang M."/>
            <person name="Shi J."/>
            <person name="Liu G."/>
            <person name="Liu J."/>
            <person name="Zhou H."/>
            <person name="Zhou W."/>
            <person name="Yu Q."/>
            <person name="An N."/>
            <person name="Chen Y."/>
            <person name="Cai Q."/>
            <person name="Wang B."/>
            <person name="Liu B."/>
            <person name="Min J."/>
            <person name="Huang Y."/>
            <person name="Wu H."/>
            <person name="Li Z."/>
            <person name="Zhang Y."/>
            <person name="Yin Y."/>
            <person name="Song W."/>
            <person name="Jiang J."/>
            <person name="Jackson S.A."/>
            <person name="Wing R.A."/>
            <person name="Wang J."/>
            <person name="Chen M."/>
        </authorList>
    </citation>
    <scope>NUCLEOTIDE SEQUENCE [LARGE SCALE GENOMIC DNA]</scope>
    <source>
        <strain evidence="1">cv. IRGC 101232</strain>
    </source>
</reference>
<accession>J3M5Z1</accession>
<evidence type="ECO:0000313" key="2">
    <source>
        <dbReference type="Proteomes" id="UP000006038"/>
    </source>
</evidence>
<dbReference type="AntiFam" id="ANF00085">
    <property type="entry name" value="Shadow ORF (opposite pacL)"/>
</dbReference>
<dbReference type="AntiFam" id="ANF00076">
    <property type="entry name" value="Shadow ORF (opposite copA)"/>
</dbReference>
<organism evidence="1">
    <name type="scientific">Oryza brachyantha</name>
    <name type="common">malo sina</name>
    <dbReference type="NCBI Taxonomy" id="4533"/>
    <lineage>
        <taxon>Eukaryota</taxon>
        <taxon>Viridiplantae</taxon>
        <taxon>Streptophyta</taxon>
        <taxon>Embryophyta</taxon>
        <taxon>Tracheophyta</taxon>
        <taxon>Spermatophyta</taxon>
        <taxon>Magnoliopsida</taxon>
        <taxon>Liliopsida</taxon>
        <taxon>Poales</taxon>
        <taxon>Poaceae</taxon>
        <taxon>BOP clade</taxon>
        <taxon>Oryzoideae</taxon>
        <taxon>Oryzeae</taxon>
        <taxon>Oryzinae</taxon>
        <taxon>Oryza</taxon>
    </lineage>
</organism>